<dbReference type="EMBL" id="JAKWBI020000318">
    <property type="protein sequence ID" value="KAJ2896680.1"/>
    <property type="molecule type" value="Genomic_DNA"/>
</dbReference>
<dbReference type="GO" id="GO:0030170">
    <property type="term" value="F:pyridoxal phosphate binding"/>
    <property type="evidence" value="ECO:0007669"/>
    <property type="project" value="InterPro"/>
</dbReference>
<dbReference type="SUPFAM" id="SSF53383">
    <property type="entry name" value="PLP-dependent transferases"/>
    <property type="match status" value="1"/>
</dbReference>
<protein>
    <recommendedName>
        <fullName evidence="7">Glutamate-1-semialdehyde 2,1-aminomutase</fullName>
    </recommendedName>
</protein>
<dbReference type="Proteomes" id="UP001201980">
    <property type="component" value="Unassembled WGS sequence"/>
</dbReference>
<name>A0AAD5WP17_9PEZI</name>
<evidence type="ECO:0000313" key="5">
    <source>
        <dbReference type="EMBL" id="KAJ2896680.1"/>
    </source>
</evidence>
<evidence type="ECO:0008006" key="7">
    <source>
        <dbReference type="Google" id="ProtNLM"/>
    </source>
</evidence>
<proteinExistence type="inferred from homology"/>
<reference evidence="5" key="1">
    <citation type="submission" date="2022-07" db="EMBL/GenBank/DDBJ databases">
        <title>Draft genome sequence of Zalerion maritima ATCC 34329, a (micro)plastics degrading marine fungus.</title>
        <authorList>
            <person name="Paco A."/>
            <person name="Goncalves M.F.M."/>
            <person name="Rocha-Santos T.A.P."/>
            <person name="Alves A."/>
        </authorList>
    </citation>
    <scope>NUCLEOTIDE SEQUENCE</scope>
    <source>
        <strain evidence="5">ATCC 34329</strain>
    </source>
</reference>
<feature type="region of interest" description="Disordered" evidence="4">
    <location>
        <begin position="20"/>
        <end position="40"/>
    </location>
</feature>
<dbReference type="GO" id="GO:0008483">
    <property type="term" value="F:transaminase activity"/>
    <property type="evidence" value="ECO:0007669"/>
    <property type="project" value="InterPro"/>
</dbReference>
<dbReference type="InterPro" id="IPR015421">
    <property type="entry name" value="PyrdxlP-dep_Trfase_major"/>
</dbReference>
<evidence type="ECO:0000256" key="3">
    <source>
        <dbReference type="RuleBase" id="RU003560"/>
    </source>
</evidence>
<evidence type="ECO:0000256" key="1">
    <source>
        <dbReference type="ARBA" id="ARBA00001933"/>
    </source>
</evidence>
<keyword evidence="6" id="KW-1185">Reference proteome</keyword>
<comment type="similarity">
    <text evidence="3">Belongs to the class-III pyridoxal-phosphate-dependent aminotransferase family.</text>
</comment>
<sequence>MPSPHPAQEALDAARVRFSQRNARSQSLHQTALSSLPGGNTRSILHTSPFPISLRSGHAHTVTSEDGHTYVDLVAEMTAGLYGHSHPLLISTIKNTLDEVGLNLGGTIEQEAVLAKAICERFDLDTVRLANSGTEGNLHALGAARKFQEGRGKGRKVVVFEGGYHGGVLHFPAGKGQAENNVDRDDFIITPFNDISALEQVLEENGDDVAAVLMEPMLSAGGCIPGTRNFLRSVRRLTREKDILLILDEVVTSRLTPGGLGREHGLEPDLKTMGKWLGGGLAFGCFGGRSDIMSVYDPRTSGALSHSGTFNNNTLAMRAGHTGLTKVFTPEACVNLNNLGDSLRTNLTVATRSQESHGMCWTGHGSVLGLHFYKEQPYGKDGKGENGFEYRTEEDEVWKELFWLEMMEEGFWLARRGLVALVLDTPTEEVDRFVAAVKGFLRKYQDIR</sequence>
<evidence type="ECO:0000256" key="4">
    <source>
        <dbReference type="SAM" id="MobiDB-lite"/>
    </source>
</evidence>
<comment type="cofactor">
    <cofactor evidence="1">
        <name>pyridoxal 5'-phosphate</name>
        <dbReference type="ChEBI" id="CHEBI:597326"/>
    </cofactor>
</comment>
<gene>
    <name evidence="5" type="ORF">MKZ38_005304</name>
</gene>
<keyword evidence="2 3" id="KW-0663">Pyridoxal phosphate</keyword>
<dbReference type="InterPro" id="IPR015424">
    <property type="entry name" value="PyrdxlP-dep_Trfase"/>
</dbReference>
<dbReference type="InterPro" id="IPR015422">
    <property type="entry name" value="PyrdxlP-dep_Trfase_small"/>
</dbReference>
<evidence type="ECO:0000313" key="6">
    <source>
        <dbReference type="Proteomes" id="UP001201980"/>
    </source>
</evidence>
<dbReference type="Gene3D" id="3.90.1150.10">
    <property type="entry name" value="Aspartate Aminotransferase, domain 1"/>
    <property type="match status" value="1"/>
</dbReference>
<dbReference type="Gene3D" id="3.40.640.10">
    <property type="entry name" value="Type I PLP-dependent aspartate aminotransferase-like (Major domain)"/>
    <property type="match status" value="1"/>
</dbReference>
<dbReference type="Pfam" id="PF00202">
    <property type="entry name" value="Aminotran_3"/>
    <property type="match status" value="1"/>
</dbReference>
<organism evidence="5 6">
    <name type="scientific">Zalerion maritima</name>
    <dbReference type="NCBI Taxonomy" id="339359"/>
    <lineage>
        <taxon>Eukaryota</taxon>
        <taxon>Fungi</taxon>
        <taxon>Dikarya</taxon>
        <taxon>Ascomycota</taxon>
        <taxon>Pezizomycotina</taxon>
        <taxon>Sordariomycetes</taxon>
        <taxon>Lulworthiomycetidae</taxon>
        <taxon>Lulworthiales</taxon>
        <taxon>Lulworthiaceae</taxon>
        <taxon>Zalerion</taxon>
    </lineage>
</organism>
<dbReference type="PANTHER" id="PTHR43713">
    <property type="entry name" value="GLUTAMATE-1-SEMIALDEHYDE 2,1-AMINOMUTASE"/>
    <property type="match status" value="1"/>
</dbReference>
<dbReference type="InterPro" id="IPR005814">
    <property type="entry name" value="Aminotrans_3"/>
</dbReference>
<comment type="caution">
    <text evidence="5">The sequence shown here is derived from an EMBL/GenBank/DDBJ whole genome shotgun (WGS) entry which is preliminary data.</text>
</comment>
<dbReference type="PANTHER" id="PTHR43713:SF3">
    <property type="entry name" value="GLUTAMATE-1-SEMIALDEHYDE 2,1-AMINOMUTASE 1, CHLOROPLASTIC-RELATED"/>
    <property type="match status" value="1"/>
</dbReference>
<evidence type="ECO:0000256" key="2">
    <source>
        <dbReference type="ARBA" id="ARBA00022898"/>
    </source>
</evidence>
<dbReference type="AlphaFoldDB" id="A0AAD5WP17"/>
<accession>A0AAD5WP17</accession>